<dbReference type="InterPro" id="IPR000700">
    <property type="entry name" value="PAS-assoc_C"/>
</dbReference>
<evidence type="ECO:0000313" key="26">
    <source>
        <dbReference type="Proteomes" id="UP000232638"/>
    </source>
</evidence>
<dbReference type="Pfam" id="PF01627">
    <property type="entry name" value="Hpt"/>
    <property type="match status" value="1"/>
</dbReference>
<keyword evidence="4" id="KW-1003">Cell membrane</keyword>
<dbReference type="SMART" id="SM00091">
    <property type="entry name" value="PAS"/>
    <property type="match status" value="4"/>
</dbReference>
<evidence type="ECO:0000256" key="7">
    <source>
        <dbReference type="ARBA" id="ARBA00022553"/>
    </source>
</evidence>
<gene>
    <name evidence="25" type="ORF">THSYN_14420</name>
</gene>
<dbReference type="Pfam" id="PF02518">
    <property type="entry name" value="HATPase_c"/>
    <property type="match status" value="1"/>
</dbReference>
<keyword evidence="26" id="KW-1185">Reference proteome</keyword>
<dbReference type="FunFam" id="3.30.565.10:FF:000010">
    <property type="entry name" value="Sensor histidine kinase RcsC"/>
    <property type="match status" value="1"/>
</dbReference>
<dbReference type="InterPro" id="IPR013767">
    <property type="entry name" value="PAS_fold"/>
</dbReference>
<dbReference type="InterPro" id="IPR022642">
    <property type="entry name" value="CheR_C"/>
</dbReference>
<evidence type="ECO:0000259" key="19">
    <source>
        <dbReference type="PROSITE" id="PS50109"/>
    </source>
</evidence>
<dbReference type="CDD" id="cd00130">
    <property type="entry name" value="PAS"/>
    <property type="match status" value="3"/>
</dbReference>
<dbReference type="PANTHER" id="PTHR43047">
    <property type="entry name" value="TWO-COMPONENT HISTIDINE PROTEIN KINASE"/>
    <property type="match status" value="1"/>
</dbReference>
<dbReference type="EMBL" id="CP020370">
    <property type="protein sequence ID" value="AUB82017.1"/>
    <property type="molecule type" value="Genomic_DNA"/>
</dbReference>
<dbReference type="InterPro" id="IPR036641">
    <property type="entry name" value="HPT_dom_sf"/>
</dbReference>
<evidence type="ECO:0000259" key="20">
    <source>
        <dbReference type="PROSITE" id="PS50110"/>
    </source>
</evidence>
<dbReference type="SUPFAM" id="SSF52172">
    <property type="entry name" value="CheY-like"/>
    <property type="match status" value="1"/>
</dbReference>
<keyword evidence="10" id="KW-0418">Kinase</keyword>
<dbReference type="PRINTS" id="PR00996">
    <property type="entry name" value="CHERMTFRASE"/>
</dbReference>
<dbReference type="Pfam" id="PF01739">
    <property type="entry name" value="CheR"/>
    <property type="match status" value="1"/>
</dbReference>
<dbReference type="GO" id="GO:0005737">
    <property type="term" value="C:cytoplasm"/>
    <property type="evidence" value="ECO:0007669"/>
    <property type="project" value="InterPro"/>
</dbReference>
<dbReference type="InterPro" id="IPR022641">
    <property type="entry name" value="CheR_N"/>
</dbReference>
<dbReference type="InterPro" id="IPR001789">
    <property type="entry name" value="Sig_transdc_resp-reg_receiver"/>
</dbReference>
<dbReference type="GO" id="GO:0006355">
    <property type="term" value="P:regulation of DNA-templated transcription"/>
    <property type="evidence" value="ECO:0007669"/>
    <property type="project" value="InterPro"/>
</dbReference>
<keyword evidence="9" id="KW-0812">Transmembrane</keyword>
<evidence type="ECO:0000256" key="16">
    <source>
        <dbReference type="PROSITE-ProRule" id="PRU00169"/>
    </source>
</evidence>
<evidence type="ECO:0000256" key="11">
    <source>
        <dbReference type="ARBA" id="ARBA00022840"/>
    </source>
</evidence>
<keyword evidence="13" id="KW-0902">Two-component regulatory system</keyword>
<evidence type="ECO:0000256" key="10">
    <source>
        <dbReference type="ARBA" id="ARBA00022777"/>
    </source>
</evidence>
<dbReference type="InterPro" id="IPR003594">
    <property type="entry name" value="HATPase_dom"/>
</dbReference>
<feature type="modified residue" description="4-aspartylphosphate" evidence="16">
    <location>
        <position position="1536"/>
    </location>
</feature>
<evidence type="ECO:0000256" key="8">
    <source>
        <dbReference type="ARBA" id="ARBA00022679"/>
    </source>
</evidence>
<dbReference type="CDD" id="cd16922">
    <property type="entry name" value="HATPase_EvgS-ArcB-TorS-like"/>
    <property type="match status" value="1"/>
</dbReference>
<dbReference type="KEGG" id="tsy:THSYN_14420"/>
<dbReference type="SMART" id="SM00448">
    <property type="entry name" value="REC"/>
    <property type="match status" value="1"/>
</dbReference>
<dbReference type="SUPFAM" id="SSF47384">
    <property type="entry name" value="Homodimeric domain of signal transducing histidine kinase"/>
    <property type="match status" value="1"/>
</dbReference>
<dbReference type="RefSeq" id="WP_100919769.1">
    <property type="nucleotide sequence ID" value="NZ_CP020370.1"/>
</dbReference>
<feature type="domain" description="PAC" evidence="22">
    <location>
        <begin position="1024"/>
        <end position="1076"/>
    </location>
</feature>
<dbReference type="SUPFAM" id="SSF47226">
    <property type="entry name" value="Histidine-containing phosphotransfer domain, HPT domain"/>
    <property type="match status" value="1"/>
</dbReference>
<dbReference type="CDD" id="cd00082">
    <property type="entry name" value="HisKA"/>
    <property type="match status" value="1"/>
</dbReference>
<feature type="domain" description="PAS" evidence="21">
    <location>
        <begin position="1095"/>
        <end position="1142"/>
    </location>
</feature>
<dbReference type="SUPFAM" id="SSF55874">
    <property type="entry name" value="ATPase domain of HSP90 chaperone/DNA topoisomerase II/histidine kinase"/>
    <property type="match status" value="1"/>
</dbReference>
<dbReference type="GO" id="GO:0005886">
    <property type="term" value="C:plasma membrane"/>
    <property type="evidence" value="ECO:0007669"/>
    <property type="project" value="UniProtKB-SubCell"/>
</dbReference>
<dbReference type="SUPFAM" id="SSF53335">
    <property type="entry name" value="S-adenosyl-L-methionine-dependent methyltransferases"/>
    <property type="match status" value="1"/>
</dbReference>
<dbReference type="PROSITE" id="PS50123">
    <property type="entry name" value="CHER"/>
    <property type="match status" value="1"/>
</dbReference>
<dbReference type="GO" id="GO:0000156">
    <property type="term" value="F:phosphorelay response regulator activity"/>
    <property type="evidence" value="ECO:0007669"/>
    <property type="project" value="InterPro"/>
</dbReference>
<dbReference type="Pfam" id="PF00512">
    <property type="entry name" value="HisKA"/>
    <property type="match status" value="1"/>
</dbReference>
<dbReference type="SUPFAM" id="SSF55785">
    <property type="entry name" value="PYP-like sensor domain (PAS domain)"/>
    <property type="match status" value="4"/>
</dbReference>
<dbReference type="GO" id="GO:0000155">
    <property type="term" value="F:phosphorelay sensor kinase activity"/>
    <property type="evidence" value="ECO:0007669"/>
    <property type="project" value="InterPro"/>
</dbReference>
<dbReference type="Pfam" id="PF00989">
    <property type="entry name" value="PAS"/>
    <property type="match status" value="2"/>
</dbReference>
<dbReference type="Gene3D" id="3.30.450.20">
    <property type="entry name" value="PAS domain"/>
    <property type="match status" value="4"/>
</dbReference>
<dbReference type="Gene3D" id="1.10.287.130">
    <property type="match status" value="1"/>
</dbReference>
<dbReference type="EC" id="2.7.13.3" evidence="3"/>
<keyword evidence="12" id="KW-1133">Transmembrane helix</keyword>
<feature type="coiled-coil region" evidence="17">
    <location>
        <begin position="653"/>
        <end position="708"/>
    </location>
</feature>
<evidence type="ECO:0000256" key="3">
    <source>
        <dbReference type="ARBA" id="ARBA00012438"/>
    </source>
</evidence>
<feature type="region of interest" description="Disordered" evidence="18">
    <location>
        <begin position="1607"/>
        <end position="1627"/>
    </location>
</feature>
<dbReference type="SMART" id="SM00387">
    <property type="entry name" value="HATPase_c"/>
    <property type="match status" value="1"/>
</dbReference>
<dbReference type="InterPro" id="IPR029063">
    <property type="entry name" value="SAM-dependent_MTases_sf"/>
</dbReference>
<evidence type="ECO:0000256" key="2">
    <source>
        <dbReference type="ARBA" id="ARBA00004429"/>
    </source>
</evidence>
<dbReference type="InterPro" id="IPR035909">
    <property type="entry name" value="CheB_C"/>
</dbReference>
<evidence type="ECO:0000256" key="9">
    <source>
        <dbReference type="ARBA" id="ARBA00022692"/>
    </source>
</evidence>
<feature type="coiled-coil region" evidence="17">
    <location>
        <begin position="1216"/>
        <end position="1243"/>
    </location>
</feature>
<proteinExistence type="predicted"/>
<organism evidence="25 26">
    <name type="scientific">Candidatus Thiodictyon syntrophicum</name>
    <dbReference type="NCBI Taxonomy" id="1166950"/>
    <lineage>
        <taxon>Bacteria</taxon>
        <taxon>Pseudomonadati</taxon>
        <taxon>Pseudomonadota</taxon>
        <taxon>Gammaproteobacteria</taxon>
        <taxon>Chromatiales</taxon>
        <taxon>Chromatiaceae</taxon>
        <taxon>Thiodictyon</taxon>
    </lineage>
</organism>
<dbReference type="SUPFAM" id="SSF52738">
    <property type="entry name" value="Methylesterase CheB, C-terminal domain"/>
    <property type="match status" value="1"/>
</dbReference>
<accession>A0A2K8U8Y6</accession>
<keyword evidence="11" id="KW-0547">Nucleotide-binding</keyword>
<dbReference type="InterPro" id="IPR008207">
    <property type="entry name" value="Sig_transdc_His_kin_Hpt_dom"/>
</dbReference>
<keyword evidence="14" id="KW-0472">Membrane</keyword>
<dbReference type="OrthoDB" id="9816309at2"/>
<name>A0A2K8U8Y6_9GAMM</name>
<feature type="domain" description="CheR-type methyltransferase" evidence="24">
    <location>
        <begin position="198"/>
        <end position="447"/>
    </location>
</feature>
<feature type="domain" description="CheB-type methylesterase" evidence="23">
    <location>
        <begin position="3"/>
        <end position="185"/>
    </location>
</feature>
<evidence type="ECO:0000256" key="17">
    <source>
        <dbReference type="SAM" id="Coils"/>
    </source>
</evidence>
<feature type="domain" description="Response regulatory" evidence="20">
    <location>
        <begin position="1485"/>
        <end position="1601"/>
    </location>
</feature>
<dbReference type="GO" id="GO:0008984">
    <property type="term" value="F:protein-glutamate methylesterase activity"/>
    <property type="evidence" value="ECO:0007669"/>
    <property type="project" value="InterPro"/>
</dbReference>
<dbReference type="SMART" id="SM00086">
    <property type="entry name" value="PAC"/>
    <property type="match status" value="4"/>
</dbReference>
<evidence type="ECO:0000256" key="6">
    <source>
        <dbReference type="ARBA" id="ARBA00022519"/>
    </source>
</evidence>
<dbReference type="PROSITE" id="PS50122">
    <property type="entry name" value="CHEB"/>
    <property type="match status" value="1"/>
</dbReference>
<dbReference type="InterPro" id="IPR000780">
    <property type="entry name" value="CheR_MeTrfase"/>
</dbReference>
<evidence type="ECO:0000256" key="12">
    <source>
        <dbReference type="ARBA" id="ARBA00022989"/>
    </source>
</evidence>
<keyword evidence="6" id="KW-0997">Cell inner membrane</keyword>
<comment type="catalytic activity">
    <reaction evidence="1">
        <text>ATP + protein L-histidine = ADP + protein N-phospho-L-histidine.</text>
        <dbReference type="EC" id="2.7.13.3"/>
    </reaction>
</comment>
<evidence type="ECO:0000259" key="24">
    <source>
        <dbReference type="PROSITE" id="PS50123"/>
    </source>
</evidence>
<dbReference type="Gene3D" id="1.20.120.160">
    <property type="entry name" value="HPT domain"/>
    <property type="match status" value="1"/>
</dbReference>
<dbReference type="InterPro" id="IPR005467">
    <property type="entry name" value="His_kinase_dom"/>
</dbReference>
<dbReference type="Pfam" id="PF03705">
    <property type="entry name" value="CheR_N"/>
    <property type="match status" value="1"/>
</dbReference>
<evidence type="ECO:0000256" key="5">
    <source>
        <dbReference type="ARBA" id="ARBA00022500"/>
    </source>
</evidence>
<dbReference type="SUPFAM" id="SSF47757">
    <property type="entry name" value="Chemotaxis receptor methyltransferase CheR, N-terminal domain"/>
    <property type="match status" value="1"/>
</dbReference>
<feature type="domain" description="PAC" evidence="22">
    <location>
        <begin position="898"/>
        <end position="949"/>
    </location>
</feature>
<dbReference type="InterPro" id="IPR000014">
    <property type="entry name" value="PAS"/>
</dbReference>
<dbReference type="Gene3D" id="3.40.50.180">
    <property type="entry name" value="Methylesterase CheB, C-terminal domain"/>
    <property type="match status" value="1"/>
</dbReference>
<feature type="active site" evidence="15">
    <location>
        <position position="42"/>
    </location>
</feature>
<evidence type="ECO:0000259" key="21">
    <source>
        <dbReference type="PROSITE" id="PS50112"/>
    </source>
</evidence>
<dbReference type="PROSITE" id="PS50109">
    <property type="entry name" value="HIS_KIN"/>
    <property type="match status" value="1"/>
</dbReference>
<keyword evidence="11" id="KW-0067">ATP-binding</keyword>
<keyword evidence="15" id="KW-0378">Hydrolase</keyword>
<dbReference type="NCBIfam" id="TIGR00229">
    <property type="entry name" value="sensory_box"/>
    <property type="match status" value="3"/>
</dbReference>
<comment type="subcellular location">
    <subcellularLocation>
        <location evidence="2">Cell inner membrane</location>
        <topology evidence="2">Multi-pass membrane protein</topology>
    </subcellularLocation>
</comment>
<reference evidence="25" key="1">
    <citation type="submission" date="2017-03" db="EMBL/GenBank/DDBJ databases">
        <title>Complete genome sequence of Candidatus 'Thiodictyon syntrophicum' sp. nov. strain Cad16T, a photolithoautotroph purple sulfur bacterium isolated from an alpine meromictic lake.</title>
        <authorList>
            <person name="Luedin S.M."/>
            <person name="Pothier J.F."/>
            <person name="Danza F."/>
            <person name="Storelli N."/>
            <person name="Wittwer M."/>
            <person name="Tonolla M."/>
        </authorList>
    </citation>
    <scope>NUCLEOTIDE SEQUENCE [LARGE SCALE GENOMIC DNA]</scope>
    <source>
        <strain evidence="25">Cad16T</strain>
    </source>
</reference>
<evidence type="ECO:0000259" key="23">
    <source>
        <dbReference type="PROSITE" id="PS50122"/>
    </source>
</evidence>
<dbReference type="SMART" id="SM00138">
    <property type="entry name" value="MeTrc"/>
    <property type="match status" value="1"/>
</dbReference>
<dbReference type="Pfam" id="PF08448">
    <property type="entry name" value="PAS_4"/>
    <property type="match status" value="1"/>
</dbReference>
<evidence type="ECO:0000256" key="13">
    <source>
        <dbReference type="ARBA" id="ARBA00023012"/>
    </source>
</evidence>
<dbReference type="CDD" id="cd17546">
    <property type="entry name" value="REC_hyHK_CKI1_RcsC-like"/>
    <property type="match status" value="1"/>
</dbReference>
<dbReference type="InterPro" id="IPR036890">
    <property type="entry name" value="HATPase_C_sf"/>
</dbReference>
<dbReference type="Proteomes" id="UP000232638">
    <property type="component" value="Chromosome"/>
</dbReference>
<feature type="active site" evidence="15">
    <location>
        <position position="15"/>
    </location>
</feature>
<dbReference type="Gene3D" id="3.40.50.2300">
    <property type="match status" value="1"/>
</dbReference>
<dbReference type="Pfam" id="PF01339">
    <property type="entry name" value="CheB_methylest"/>
    <property type="match status" value="1"/>
</dbReference>
<keyword evidence="17" id="KW-0175">Coiled coil</keyword>
<dbReference type="SMART" id="SM00388">
    <property type="entry name" value="HisKA"/>
    <property type="match status" value="1"/>
</dbReference>
<feature type="domain" description="PAC" evidence="22">
    <location>
        <begin position="1173"/>
        <end position="1225"/>
    </location>
</feature>
<evidence type="ECO:0000256" key="15">
    <source>
        <dbReference type="PROSITE-ProRule" id="PRU00050"/>
    </source>
</evidence>
<dbReference type="PROSITE" id="PS50113">
    <property type="entry name" value="PAC"/>
    <property type="match status" value="3"/>
</dbReference>
<feature type="domain" description="PAS" evidence="21">
    <location>
        <begin position="950"/>
        <end position="1011"/>
    </location>
</feature>
<dbReference type="PROSITE" id="PS50112">
    <property type="entry name" value="PAS"/>
    <property type="match status" value="2"/>
</dbReference>
<dbReference type="Pfam" id="PF13596">
    <property type="entry name" value="PAS_10"/>
    <property type="match status" value="1"/>
</dbReference>
<dbReference type="InterPro" id="IPR036097">
    <property type="entry name" value="HisK_dim/P_sf"/>
</dbReference>
<keyword evidence="8" id="KW-0808">Transferase</keyword>
<evidence type="ECO:0000259" key="22">
    <source>
        <dbReference type="PROSITE" id="PS50113"/>
    </source>
</evidence>
<dbReference type="InterPro" id="IPR000673">
    <property type="entry name" value="Sig_transdc_resp-reg_Me-estase"/>
</dbReference>
<dbReference type="CDD" id="cd16434">
    <property type="entry name" value="CheB-CheR_fusion"/>
    <property type="match status" value="1"/>
</dbReference>
<dbReference type="Gene3D" id="3.30.565.10">
    <property type="entry name" value="Histidine kinase-like ATPase, C-terminal domain"/>
    <property type="match status" value="1"/>
</dbReference>
<dbReference type="InterPro" id="IPR001610">
    <property type="entry name" value="PAC"/>
</dbReference>
<dbReference type="GO" id="GO:0008757">
    <property type="term" value="F:S-adenosylmethionine-dependent methyltransferase activity"/>
    <property type="evidence" value="ECO:0007669"/>
    <property type="project" value="InterPro"/>
</dbReference>
<sequence length="1742" mass="187984">MNQGRAQWVVGIGSSAGGLEAMRPLVRELRPAGLATYIVAQHFPRASADNLTEILGRDCPLRVKRIEDGEPLRPDQVFVTPPGRHVEVRDGRLRLLEPGADAGVVPSIDTLFESLAQGYGVHAVGVLLSGTGHDGTRGAEAIRRAGGRVLVQRPDSAAQGGMAQSALTAGLANDSLAPQDLAAWLNTIDEEPAGDQPAATALTEIDDQTLKELLTLVAAASQTDFSRYKEATLRRQVLRRMGALRLACPSDYLRFMRANPDEALVLRQHFMISVSAFFRDPGVFAALRGVLGALVAAARPPGPIRVWVPGCAGGEEAYSIAAILADLLGERLPQVGAQVFATDLDAQAIAAARAGVYPRTRLEGLDAGLCERFFVEGRDALRVSKTLRELCVFAEHDLLRHPPFTHMDLVSCRNVLIYFSAALQEELYAKFHYALNPGGLLLLGKAECGETVSRLFEPVDLESRIYRRRDLPTPPLAHRHWGGAASRFAEPSRPPAEVRTRDTEGTMHALLVQHYAPPSVLVNERLQALHFHGQVQRYLNLVQGQADLSVVALSLPALRSEVRTTAHLALLQGEGEVRGRPTPVTIDGQTVMVQVVVRRTEPRAAVLTLSFEEQPVPGVPAAEPNGTGPSIADELLLELQATRGHLHAIIGELESSNTDLQSLNEELQVSTEELQSTNEELQAGNEELSTLNDELQFKTNELASVNDLLDSIQNSIQLALVVVDEQFRVRRFNALAVRIFGLVPDDLGHSLAGIPCTLTLPRLRQQVETVVAGGSPLVQRVSQQGRDYLMQIAPHLDAAGQRIGAVLTFADISELTRAEAQRIEAEERFRLFMDHSPAIAWIKDADGRHIYLSRTFEQRFGVRLENWRGKTDAELGTASAADTLWRADREALAAGLPVEREDETLDPDGRVRIWHSISIPFCDAAGRSYVGGIGIDMTERKRAELALAASEARYRALVETSFDWMWEVDTQGVYTFASGQVEEILGYGPDEIIGRTPFDLMPPQEVARVREGFAGIAAQRGAFQRLENRNLRKDGREVIMESSGGPIYAPDGTWSGYRGFDRDVTALKAAREVLERSQRQLEELVAARTADLAASEDKLRLILESSGDGLIGLDARGAVTFTNPAAEAMLGYAAGALIGQDLHAAIHQFRADATPEPADLCPILAALRTGLPARVENDTFRRADGTDLAVAFSTHPMRRDAAIVGAVVVFSDATLRRQAEQAREQARAEAERLARIKSEFLANMSHEIRTPLNGVLGMAQVGYRASHADPKLHETFARILESGRLLLCVVNDILDFSRIEAGKLRIESVPIAPGAIADEVAATFQESARTKGIALHVVKSSALPTTCLGDPVRLSQILHNLLGNGIKFTHRGAVTLSAGHVGEKLLFTVDDTGIGMTEDQLTRLFTPFEQADASTVRNFGGTGLGLAITRRLVELMSGDIRVTSQPGQGTSVRVCLPGAATGDAPTVGAAAWTAPTGRPRLAGLRILVAEDNEINRLVLEQMLTAEGAQVGLAENGRGALEAVGADGVAWDAVLMDVQMPEMDGLEASRRILERAPELPIIGQTAHAMAEELDQCRAAGMVGQVSKPIAYEDLVATVLLHARHRGREPGAQADTDATHGDFGRSGAPGDSVDWAGLAERYQGRTAFVDRLAALAITNYSGMPASLRQWAAAGNLAEIGAAAHTLKSVAGNLRADATAALAESTQRAARTGNPDAALLALQLADSLDWFIGSLVAHRADPKRP</sequence>
<keyword evidence="7 16" id="KW-0597">Phosphoprotein</keyword>
<dbReference type="PANTHER" id="PTHR43047:SF64">
    <property type="entry name" value="HISTIDINE KINASE CONTAINING CHEY-HOMOLOGOUS RECEIVER DOMAIN AND PAS DOMAIN-RELATED"/>
    <property type="match status" value="1"/>
</dbReference>
<dbReference type="PROSITE" id="PS50110">
    <property type="entry name" value="RESPONSE_REGULATORY"/>
    <property type="match status" value="1"/>
</dbReference>
<evidence type="ECO:0000256" key="18">
    <source>
        <dbReference type="SAM" id="MobiDB-lite"/>
    </source>
</evidence>
<feature type="domain" description="Histidine kinase" evidence="19">
    <location>
        <begin position="1243"/>
        <end position="1460"/>
    </location>
</feature>
<dbReference type="GO" id="GO:0006935">
    <property type="term" value="P:chemotaxis"/>
    <property type="evidence" value="ECO:0007669"/>
    <property type="project" value="UniProtKB-UniRule"/>
</dbReference>
<feature type="active site" evidence="15">
    <location>
        <position position="134"/>
    </location>
</feature>
<evidence type="ECO:0000313" key="25">
    <source>
        <dbReference type="EMBL" id="AUB82017.1"/>
    </source>
</evidence>
<dbReference type="InterPro" id="IPR013656">
    <property type="entry name" value="PAS_4"/>
</dbReference>
<keyword evidence="5 15" id="KW-0145">Chemotaxis</keyword>
<dbReference type="InterPro" id="IPR011006">
    <property type="entry name" value="CheY-like_superfamily"/>
</dbReference>
<protein>
    <recommendedName>
        <fullName evidence="3">histidine kinase</fullName>
        <ecNumber evidence="3">2.7.13.3</ecNumber>
    </recommendedName>
</protein>
<dbReference type="InterPro" id="IPR003661">
    <property type="entry name" value="HisK_dim/P_dom"/>
</dbReference>
<evidence type="ECO:0000256" key="14">
    <source>
        <dbReference type="ARBA" id="ARBA00023136"/>
    </source>
</evidence>
<evidence type="ECO:0000256" key="1">
    <source>
        <dbReference type="ARBA" id="ARBA00000085"/>
    </source>
</evidence>
<dbReference type="Gene3D" id="3.40.50.150">
    <property type="entry name" value="Vaccinia Virus protein VP39"/>
    <property type="match status" value="1"/>
</dbReference>
<evidence type="ECO:0000256" key="4">
    <source>
        <dbReference type="ARBA" id="ARBA00022475"/>
    </source>
</evidence>
<dbReference type="InterPro" id="IPR035965">
    <property type="entry name" value="PAS-like_dom_sf"/>
</dbReference>
<dbReference type="Pfam" id="PF00072">
    <property type="entry name" value="Response_reg"/>
    <property type="match status" value="1"/>
</dbReference>